<protein>
    <submittedName>
        <fullName evidence="6">Septal ring factor</fullName>
    </submittedName>
</protein>
<name>A0A380CFR1_SPHSI</name>
<feature type="compositionally biased region" description="Basic and acidic residues" evidence="3">
    <location>
        <begin position="254"/>
        <end position="282"/>
    </location>
</feature>
<dbReference type="CDD" id="cd12797">
    <property type="entry name" value="M23_peptidase"/>
    <property type="match status" value="1"/>
</dbReference>
<feature type="coiled-coil region" evidence="2">
    <location>
        <begin position="25"/>
        <end position="115"/>
    </location>
</feature>
<dbReference type="EMBL" id="UGYW01000002">
    <property type="protein sequence ID" value="SUJ19783.1"/>
    <property type="molecule type" value="Genomic_DNA"/>
</dbReference>
<organism evidence="6 7">
    <name type="scientific">Sphingobacterium spiritivorum</name>
    <name type="common">Flavobacterium spiritivorum</name>
    <dbReference type="NCBI Taxonomy" id="258"/>
    <lineage>
        <taxon>Bacteria</taxon>
        <taxon>Pseudomonadati</taxon>
        <taxon>Bacteroidota</taxon>
        <taxon>Sphingobacteriia</taxon>
        <taxon>Sphingobacteriales</taxon>
        <taxon>Sphingobacteriaceae</taxon>
        <taxon>Sphingobacterium</taxon>
    </lineage>
</organism>
<gene>
    <name evidence="6" type="primary">envC</name>
    <name evidence="6" type="ORF">NCTC11388_02919</name>
</gene>
<evidence type="ECO:0000256" key="4">
    <source>
        <dbReference type="SAM" id="SignalP"/>
    </source>
</evidence>
<reference evidence="6 7" key="1">
    <citation type="submission" date="2018-06" db="EMBL/GenBank/DDBJ databases">
        <authorList>
            <consortium name="Pathogen Informatics"/>
            <person name="Doyle S."/>
        </authorList>
    </citation>
    <scope>NUCLEOTIDE SEQUENCE [LARGE SCALE GENOMIC DNA]</scope>
    <source>
        <strain evidence="6 7">NCTC11388</strain>
    </source>
</reference>
<evidence type="ECO:0000259" key="5">
    <source>
        <dbReference type="Pfam" id="PF01551"/>
    </source>
</evidence>
<feature type="signal peptide" evidence="4">
    <location>
        <begin position="1"/>
        <end position="22"/>
    </location>
</feature>
<dbReference type="SUPFAM" id="SSF51261">
    <property type="entry name" value="Duplicated hybrid motif"/>
    <property type="match status" value="1"/>
</dbReference>
<keyword evidence="1 4" id="KW-0732">Signal</keyword>
<evidence type="ECO:0000313" key="7">
    <source>
        <dbReference type="Proteomes" id="UP000254893"/>
    </source>
</evidence>
<dbReference type="InterPro" id="IPR011055">
    <property type="entry name" value="Dup_hybrid_motif"/>
</dbReference>
<dbReference type="GeneID" id="95427883"/>
<feature type="chain" id="PRO_5016573865" evidence="4">
    <location>
        <begin position="23"/>
        <end position="426"/>
    </location>
</feature>
<dbReference type="Gene3D" id="6.10.250.3150">
    <property type="match status" value="1"/>
</dbReference>
<dbReference type="InterPro" id="IPR050570">
    <property type="entry name" value="Cell_wall_metabolism_enzyme"/>
</dbReference>
<dbReference type="GO" id="GO:0004222">
    <property type="term" value="F:metalloendopeptidase activity"/>
    <property type="evidence" value="ECO:0007669"/>
    <property type="project" value="TreeGrafter"/>
</dbReference>
<accession>A0A380CFR1</accession>
<feature type="domain" description="M23ase beta-sheet core" evidence="5">
    <location>
        <begin position="332"/>
        <end position="420"/>
    </location>
</feature>
<sequence>MGFKKVLLSILALFFVVTASKAQSSALLQKQREQLTKEIAELQKVLQNTTKERKLSQQEVNALSKQLNLREEKISTINAEVRLIDNQISSNNKAVDALKAELEKLRKDYEKMIMFAFRNKNAYSKMMFIFASKDFNQAYRRVKYLQQFNDSRKIKADEIEATQNKIKQKIAQLQADKNKKNVLLKDQQNERSVIAKDKAEHSKVLNELASQERNVKSQLSKKQQQERKLAAQIKAAIAREIAEERRRAEAERKRLAEAEARKTGKTVAEVEKNTKRKSDGDVLKSTPEAARLSADFKSNRGRLPWPVGQGNIIRKFGMGSYGRNVTVYNPDIVIRTGENATIKAVFPGTVVQAFTSAGSGNVIINHGEYFTVYSDMKGLSVSKGQKVSAGQAIGTAGEDTEEGISLVKFSIFQGMTELNPESWLAR</sequence>
<dbReference type="Proteomes" id="UP000254893">
    <property type="component" value="Unassembled WGS sequence"/>
</dbReference>
<dbReference type="InterPro" id="IPR016047">
    <property type="entry name" value="M23ase_b-sheet_dom"/>
</dbReference>
<dbReference type="PANTHER" id="PTHR21666">
    <property type="entry name" value="PEPTIDASE-RELATED"/>
    <property type="match status" value="1"/>
</dbReference>
<dbReference type="Pfam" id="PF01551">
    <property type="entry name" value="Peptidase_M23"/>
    <property type="match status" value="1"/>
</dbReference>
<evidence type="ECO:0000313" key="6">
    <source>
        <dbReference type="EMBL" id="SUJ19783.1"/>
    </source>
</evidence>
<dbReference type="RefSeq" id="WP_002993093.1">
    <property type="nucleotide sequence ID" value="NZ_CP068082.1"/>
</dbReference>
<dbReference type="Gene3D" id="2.70.70.10">
    <property type="entry name" value="Glucose Permease (Domain IIA)"/>
    <property type="match status" value="1"/>
</dbReference>
<feature type="region of interest" description="Disordered" evidence="3">
    <location>
        <begin position="254"/>
        <end position="285"/>
    </location>
</feature>
<proteinExistence type="predicted"/>
<keyword evidence="2" id="KW-0175">Coiled coil</keyword>
<dbReference type="AlphaFoldDB" id="A0A380CFR1"/>
<evidence type="ECO:0000256" key="2">
    <source>
        <dbReference type="SAM" id="Coils"/>
    </source>
</evidence>
<evidence type="ECO:0000256" key="1">
    <source>
        <dbReference type="ARBA" id="ARBA00022729"/>
    </source>
</evidence>
<evidence type="ECO:0000256" key="3">
    <source>
        <dbReference type="SAM" id="MobiDB-lite"/>
    </source>
</evidence>
<dbReference type="PANTHER" id="PTHR21666:SF289">
    <property type="entry name" value="L-ALA--D-GLU ENDOPEPTIDASE"/>
    <property type="match status" value="1"/>
</dbReference>